<proteinExistence type="predicted"/>
<reference evidence="1 2" key="1">
    <citation type="submission" date="2018-05" db="EMBL/GenBank/DDBJ databases">
        <title>Description of Sphingomonas pokkalii sp nov, isolated from the rhizosphere of saline tolerant pokkali rice and its draft genome analysis.</title>
        <authorList>
            <person name="Menon R."/>
            <person name="Kumari S."/>
            <person name="Rameshkumar N."/>
        </authorList>
    </citation>
    <scope>NUCLEOTIDE SEQUENCE [LARGE SCALE GENOMIC DNA]</scope>
    <source>
        <strain evidence="1 2">L3B27</strain>
    </source>
</reference>
<evidence type="ECO:0008006" key="3">
    <source>
        <dbReference type="Google" id="ProtNLM"/>
    </source>
</evidence>
<name>A0A2U0SEY9_9SPHN</name>
<comment type="caution">
    <text evidence="1">The sequence shown here is derived from an EMBL/GenBank/DDBJ whole genome shotgun (WGS) entry which is preliminary data.</text>
</comment>
<dbReference type="AlphaFoldDB" id="A0A2U0SEY9"/>
<dbReference type="RefSeq" id="WP_116469345.1">
    <property type="nucleotide sequence ID" value="NZ_QENQ01000001.1"/>
</dbReference>
<dbReference type="Gene3D" id="1.25.40.10">
    <property type="entry name" value="Tetratricopeptide repeat domain"/>
    <property type="match status" value="1"/>
</dbReference>
<protein>
    <recommendedName>
        <fullName evidence="3">Sel1 repeat family protein</fullName>
    </recommendedName>
</protein>
<dbReference type="InterPro" id="IPR011990">
    <property type="entry name" value="TPR-like_helical_dom_sf"/>
</dbReference>
<accession>A0A2U0SEY9</accession>
<dbReference type="EMBL" id="QENQ01000001">
    <property type="protein sequence ID" value="PVX29927.1"/>
    <property type="molecule type" value="Genomic_DNA"/>
</dbReference>
<dbReference type="InterPro" id="IPR006597">
    <property type="entry name" value="Sel1-like"/>
</dbReference>
<dbReference type="OrthoDB" id="5321503at2"/>
<evidence type="ECO:0000313" key="2">
    <source>
        <dbReference type="Proteomes" id="UP000245890"/>
    </source>
</evidence>
<dbReference type="SUPFAM" id="SSF81901">
    <property type="entry name" value="HCP-like"/>
    <property type="match status" value="1"/>
</dbReference>
<dbReference type="SMART" id="SM00671">
    <property type="entry name" value="SEL1"/>
    <property type="match status" value="1"/>
</dbReference>
<evidence type="ECO:0000313" key="1">
    <source>
        <dbReference type="EMBL" id="PVX29927.1"/>
    </source>
</evidence>
<gene>
    <name evidence="1" type="ORF">DD559_11780</name>
</gene>
<dbReference type="Proteomes" id="UP000245890">
    <property type="component" value="Unassembled WGS sequence"/>
</dbReference>
<sequence>MANSQKTARFLIESRLRDAAYGSADACFDLGVVYSSGAEGVAIDLVEAHKWFNIAAMTGSAAAQACRAEIAEDMTAREIITAQKAARAWLRGIERRAA</sequence>
<keyword evidence="2" id="KW-1185">Reference proteome</keyword>
<organism evidence="1 2">
    <name type="scientific">Sphingomonas pokkalii</name>
    <dbReference type="NCBI Taxonomy" id="2175090"/>
    <lineage>
        <taxon>Bacteria</taxon>
        <taxon>Pseudomonadati</taxon>
        <taxon>Pseudomonadota</taxon>
        <taxon>Alphaproteobacteria</taxon>
        <taxon>Sphingomonadales</taxon>
        <taxon>Sphingomonadaceae</taxon>
        <taxon>Sphingomonas</taxon>
    </lineage>
</organism>